<protein>
    <submittedName>
        <fullName evidence="4">Glycosyl transferase family 2</fullName>
    </submittedName>
</protein>
<keyword evidence="5" id="KW-1185">Reference proteome</keyword>
<dbReference type="InterPro" id="IPR006103">
    <property type="entry name" value="Glyco_hydro_2_cat"/>
</dbReference>
<reference evidence="4 5" key="1">
    <citation type="journal article" date="2011" name="J. Bacteriol.">
        <title>Genome sequence of Chthoniobacter flavus Ellin428, an aerobic heterotrophic soil bacterium.</title>
        <authorList>
            <person name="Kant R."/>
            <person name="van Passel M.W."/>
            <person name="Palva A."/>
            <person name="Lucas S."/>
            <person name="Lapidus A."/>
            <person name="Glavina Del Rio T."/>
            <person name="Dalin E."/>
            <person name="Tice H."/>
            <person name="Bruce D."/>
            <person name="Goodwin L."/>
            <person name="Pitluck S."/>
            <person name="Larimer F.W."/>
            <person name="Land M.L."/>
            <person name="Hauser L."/>
            <person name="Sangwan P."/>
            <person name="de Vos W.M."/>
            <person name="Janssen P.H."/>
            <person name="Smidt H."/>
        </authorList>
    </citation>
    <scope>NUCLEOTIDE SEQUENCE [LARGE SCALE GENOMIC DNA]</scope>
    <source>
        <strain evidence="4 5">Ellin428</strain>
    </source>
</reference>
<keyword evidence="1" id="KW-0812">Transmembrane</keyword>
<dbReference type="AlphaFoldDB" id="B4DBK9"/>
<feature type="transmembrane region" description="Helical" evidence="1">
    <location>
        <begin position="632"/>
        <end position="653"/>
    </location>
</feature>
<sequence>MPEVLEPSAPPVISNAPLEPIRVRAKFFFEGDKKWFIKGVTYGPFAPDAAGDFVGDPEKAKRDFTLMQAMGVNLLRIYHIPPRWFLDLAKEFRLRVLISIPWAEHVEFLNNPKIRRQVEQTIREGVARNKGHEAIFGYYVGNEIPYAMVRWLGARRVIEFVEKLIRMAREADPRALYSYAAYPPTEYLLPSNVDFVSYNVYLERQRDFEKYLARLQNLAEDKPLIFGEFGLDTIRKGEQEQADVLSWHLESVVRGGAAGTIFFAWTDEWFTGGHDITDWAFGLVTRDRQPKKAFYELQKYLRCDGSITERVKLERYPRTSVIVCSYNGGKTLKDCLESLDEVTYPGFEIVLVDDGSKDDSQALVKSWLEKRQARCSGVVKDEAVASNVTGQHHDARVEAYSGGGKLPDFIWIVQPNMGLSYARNAGAHAATGEVFAYTDSDCMADPDWLYYMIGTLISGDYVGVGGPNISPPAVNWIQAAVSAAPGGPSHVLLTDVVAEHIPGCNMAFHRAAFYSVSGFDTEYRKAGDDVDFCWRLQTNGGVIAFAPSAIVWHYRRFTLQAFRKQQEGYGEAESMLRFKHLIFFGPTGTAKWKGQIYGAPRFTWLFNKPIIYHGVFGHGLFQSIYPTPQSELAAYLSSIEFVVLTGFIAVLGWPLEKLRMVPLLMFLGTFLVALSYMIHARIEAKFDTIPARLLVAFLAFMQPLGRGWARYFTWLKYKVTPTKVIARPEAGLIAGAHKGSISKLDFWNETGKGREQLLTEIFQLLEDEGWNYSADTGWKDWDIQIYGNQFWSISVRTVTEYHGGPKCLTRVHLLYHAVATTYLINAVILAVLLYRAAFAQQHHNDVWLWGLYVILLGSFALRARRLKRRVADLVIHATQSCELMRVFGAASKPAPK</sequence>
<dbReference type="eggNOG" id="COG3250">
    <property type="taxonomic scope" value="Bacteria"/>
</dbReference>
<feature type="transmembrane region" description="Helical" evidence="1">
    <location>
        <begin position="660"/>
        <end position="679"/>
    </location>
</feature>
<dbReference type="GO" id="GO:0005975">
    <property type="term" value="P:carbohydrate metabolic process"/>
    <property type="evidence" value="ECO:0007669"/>
    <property type="project" value="InterPro"/>
</dbReference>
<dbReference type="PANTHER" id="PTHR43685">
    <property type="entry name" value="GLYCOSYLTRANSFERASE"/>
    <property type="match status" value="1"/>
</dbReference>
<dbReference type="STRING" id="497964.CfE428DRAFT_6300"/>
<keyword evidence="4" id="KW-0808">Transferase</keyword>
<dbReference type="SUPFAM" id="SSF53448">
    <property type="entry name" value="Nucleotide-diphospho-sugar transferases"/>
    <property type="match status" value="1"/>
</dbReference>
<evidence type="ECO:0000313" key="4">
    <source>
        <dbReference type="EMBL" id="EDY16196.1"/>
    </source>
</evidence>
<dbReference type="PANTHER" id="PTHR43685:SF3">
    <property type="entry name" value="SLR2126 PROTEIN"/>
    <property type="match status" value="1"/>
</dbReference>
<proteinExistence type="predicted"/>
<dbReference type="InParanoid" id="B4DBK9"/>
<keyword evidence="1" id="KW-1133">Transmembrane helix</keyword>
<feature type="transmembrane region" description="Helical" evidence="1">
    <location>
        <begin position="846"/>
        <end position="863"/>
    </location>
</feature>
<dbReference type="Pfam" id="PF00535">
    <property type="entry name" value="Glycos_transf_2"/>
    <property type="match status" value="2"/>
</dbReference>
<dbReference type="InterPro" id="IPR017853">
    <property type="entry name" value="GH"/>
</dbReference>
<dbReference type="InterPro" id="IPR029044">
    <property type="entry name" value="Nucleotide-diphossugar_trans"/>
</dbReference>
<dbReference type="RefSeq" id="WP_006983618.1">
    <property type="nucleotide sequence ID" value="NZ_ABVL01000038.1"/>
</dbReference>
<dbReference type="Pfam" id="PF02836">
    <property type="entry name" value="Glyco_hydro_2_C"/>
    <property type="match status" value="1"/>
</dbReference>
<feature type="transmembrane region" description="Helical" evidence="1">
    <location>
        <begin position="691"/>
        <end position="709"/>
    </location>
</feature>
<dbReference type="SUPFAM" id="SSF51445">
    <property type="entry name" value="(Trans)glycosidases"/>
    <property type="match status" value="1"/>
</dbReference>
<dbReference type="Gene3D" id="3.90.550.10">
    <property type="entry name" value="Spore Coat Polysaccharide Biosynthesis Protein SpsA, Chain A"/>
    <property type="match status" value="1"/>
</dbReference>
<feature type="domain" description="Glycoside hydrolase family 2 catalytic" evidence="3">
    <location>
        <begin position="22"/>
        <end position="300"/>
    </location>
</feature>
<gene>
    <name evidence="4" type="ORF">CfE428DRAFT_6300</name>
</gene>
<evidence type="ECO:0000259" key="2">
    <source>
        <dbReference type="Pfam" id="PF00535"/>
    </source>
</evidence>
<dbReference type="eggNOG" id="COG1216">
    <property type="taxonomic scope" value="Bacteria"/>
</dbReference>
<keyword evidence="1" id="KW-0472">Membrane</keyword>
<evidence type="ECO:0000313" key="5">
    <source>
        <dbReference type="Proteomes" id="UP000005824"/>
    </source>
</evidence>
<feature type="transmembrane region" description="Helical" evidence="1">
    <location>
        <begin position="813"/>
        <end position="834"/>
    </location>
</feature>
<feature type="domain" description="Glycosyltransferase 2-like" evidence="2">
    <location>
        <begin position="402"/>
        <end position="513"/>
    </location>
</feature>
<comment type="caution">
    <text evidence="4">The sequence shown here is derived from an EMBL/GenBank/DDBJ whole genome shotgun (WGS) entry which is preliminary data.</text>
</comment>
<dbReference type="InterPro" id="IPR001173">
    <property type="entry name" value="Glyco_trans_2-like"/>
</dbReference>
<evidence type="ECO:0000259" key="3">
    <source>
        <dbReference type="Pfam" id="PF02836"/>
    </source>
</evidence>
<evidence type="ECO:0000256" key="1">
    <source>
        <dbReference type="SAM" id="Phobius"/>
    </source>
</evidence>
<dbReference type="Proteomes" id="UP000005824">
    <property type="component" value="Unassembled WGS sequence"/>
</dbReference>
<dbReference type="InterPro" id="IPR050834">
    <property type="entry name" value="Glycosyltransf_2"/>
</dbReference>
<organism evidence="4 5">
    <name type="scientific">Chthoniobacter flavus Ellin428</name>
    <dbReference type="NCBI Taxonomy" id="497964"/>
    <lineage>
        <taxon>Bacteria</taxon>
        <taxon>Pseudomonadati</taxon>
        <taxon>Verrucomicrobiota</taxon>
        <taxon>Spartobacteria</taxon>
        <taxon>Chthoniobacterales</taxon>
        <taxon>Chthoniobacteraceae</taxon>
        <taxon>Chthoniobacter</taxon>
    </lineage>
</organism>
<accession>B4DBK9</accession>
<dbReference type="Gene3D" id="3.20.20.80">
    <property type="entry name" value="Glycosidases"/>
    <property type="match status" value="1"/>
</dbReference>
<name>B4DBK9_9BACT</name>
<dbReference type="EMBL" id="ABVL01000038">
    <property type="protein sequence ID" value="EDY16196.1"/>
    <property type="molecule type" value="Genomic_DNA"/>
</dbReference>
<dbReference type="GO" id="GO:0004553">
    <property type="term" value="F:hydrolase activity, hydrolyzing O-glycosyl compounds"/>
    <property type="evidence" value="ECO:0007669"/>
    <property type="project" value="InterPro"/>
</dbReference>
<feature type="domain" description="Glycosyltransferase 2-like" evidence="2">
    <location>
        <begin position="320"/>
        <end position="369"/>
    </location>
</feature>
<dbReference type="GO" id="GO:0016740">
    <property type="term" value="F:transferase activity"/>
    <property type="evidence" value="ECO:0007669"/>
    <property type="project" value="UniProtKB-KW"/>
</dbReference>